<evidence type="ECO:0000313" key="2">
    <source>
        <dbReference type="Proteomes" id="UP000481858"/>
    </source>
</evidence>
<name>A0A7C8IL40_9PEZI</name>
<keyword evidence="2" id="KW-1185">Reference proteome</keyword>
<gene>
    <name evidence="1" type="ORF">GQX73_g7392</name>
</gene>
<protein>
    <submittedName>
        <fullName evidence="1">Uncharacterized protein</fullName>
    </submittedName>
</protein>
<comment type="caution">
    <text evidence="1">The sequence shown here is derived from an EMBL/GenBank/DDBJ whole genome shotgun (WGS) entry which is preliminary data.</text>
</comment>
<proteinExistence type="predicted"/>
<dbReference type="Proteomes" id="UP000481858">
    <property type="component" value="Unassembled WGS sequence"/>
</dbReference>
<reference evidence="1 2" key="1">
    <citation type="submission" date="2019-12" db="EMBL/GenBank/DDBJ databases">
        <title>Draft genome sequence of the ascomycete Xylaria multiplex DSM 110363.</title>
        <authorList>
            <person name="Buettner E."/>
            <person name="Kellner H."/>
        </authorList>
    </citation>
    <scope>NUCLEOTIDE SEQUENCE [LARGE SCALE GENOMIC DNA]</scope>
    <source>
        <strain evidence="1 2">DSM 110363</strain>
    </source>
</reference>
<evidence type="ECO:0000313" key="1">
    <source>
        <dbReference type="EMBL" id="KAF2966200.1"/>
    </source>
</evidence>
<sequence>MSTDDAHGTGHGQRIDSIHEENETMGSMLELTGYIHDDDSFQQVINEFIPTQPFINKLMQDQIIDEFIRAQPFINKFIHAQSNEQDQHPSTVGDRQSGIAELLSAYDCVFSSQPDKELNDKELEKTRKTQYLMRWDDSSLEV</sequence>
<dbReference type="AlphaFoldDB" id="A0A7C8IL40"/>
<dbReference type="InParanoid" id="A0A7C8IL40"/>
<dbReference type="EMBL" id="WUBL01000095">
    <property type="protein sequence ID" value="KAF2966200.1"/>
    <property type="molecule type" value="Genomic_DNA"/>
</dbReference>
<organism evidence="1 2">
    <name type="scientific">Xylaria multiplex</name>
    <dbReference type="NCBI Taxonomy" id="323545"/>
    <lineage>
        <taxon>Eukaryota</taxon>
        <taxon>Fungi</taxon>
        <taxon>Dikarya</taxon>
        <taxon>Ascomycota</taxon>
        <taxon>Pezizomycotina</taxon>
        <taxon>Sordariomycetes</taxon>
        <taxon>Xylariomycetidae</taxon>
        <taxon>Xylariales</taxon>
        <taxon>Xylariaceae</taxon>
        <taxon>Xylaria</taxon>
    </lineage>
</organism>
<accession>A0A7C8IL40</accession>